<feature type="region of interest" description="Disordered" evidence="1">
    <location>
        <begin position="1"/>
        <end position="24"/>
    </location>
</feature>
<accession>A0A409X3P5</accession>
<reference evidence="2 3" key="1">
    <citation type="journal article" date="2018" name="Evol. Lett.">
        <title>Horizontal gene cluster transfer increased hallucinogenic mushroom diversity.</title>
        <authorList>
            <person name="Reynolds H.T."/>
            <person name="Vijayakumar V."/>
            <person name="Gluck-Thaler E."/>
            <person name="Korotkin H.B."/>
            <person name="Matheny P.B."/>
            <person name="Slot J.C."/>
        </authorList>
    </citation>
    <scope>NUCLEOTIDE SEQUENCE [LARGE SCALE GENOMIC DNA]</scope>
    <source>
        <strain evidence="2 3">2631</strain>
    </source>
</reference>
<keyword evidence="3" id="KW-1185">Reference proteome</keyword>
<dbReference type="InParanoid" id="A0A409X3P5"/>
<proteinExistence type="predicted"/>
<organism evidence="2 3">
    <name type="scientific">Psilocybe cyanescens</name>
    <dbReference type="NCBI Taxonomy" id="93625"/>
    <lineage>
        <taxon>Eukaryota</taxon>
        <taxon>Fungi</taxon>
        <taxon>Dikarya</taxon>
        <taxon>Basidiomycota</taxon>
        <taxon>Agaricomycotina</taxon>
        <taxon>Agaricomycetes</taxon>
        <taxon>Agaricomycetidae</taxon>
        <taxon>Agaricales</taxon>
        <taxon>Agaricineae</taxon>
        <taxon>Strophariaceae</taxon>
        <taxon>Psilocybe</taxon>
    </lineage>
</organism>
<feature type="region of interest" description="Disordered" evidence="1">
    <location>
        <begin position="37"/>
        <end position="141"/>
    </location>
</feature>
<dbReference type="Proteomes" id="UP000283269">
    <property type="component" value="Unassembled WGS sequence"/>
</dbReference>
<name>A0A409X3P5_PSICY</name>
<feature type="compositionally biased region" description="Basic and acidic residues" evidence="1">
    <location>
        <begin position="113"/>
        <end position="135"/>
    </location>
</feature>
<dbReference type="AlphaFoldDB" id="A0A409X3P5"/>
<evidence type="ECO:0000313" key="3">
    <source>
        <dbReference type="Proteomes" id="UP000283269"/>
    </source>
</evidence>
<gene>
    <name evidence="2" type="ORF">CVT25_000654</name>
</gene>
<protein>
    <submittedName>
        <fullName evidence="2">Uncharacterized protein</fullName>
    </submittedName>
</protein>
<evidence type="ECO:0000256" key="1">
    <source>
        <dbReference type="SAM" id="MobiDB-lite"/>
    </source>
</evidence>
<sequence>MSPHTTLVSIPVIPSPPPHPSITSPRRYPILKLRQLQSTQHTPQHNHWRQHTIPVKNSSTNGPLKWTTPCACGRDLRVGEHGRGGEKKSVDDDEYRAVREGRRGSLMIVLLRGEGEAKRRGRKEKEKERSRDRGQRTTNGK</sequence>
<feature type="compositionally biased region" description="Basic and acidic residues" evidence="1">
    <location>
        <begin position="74"/>
        <end position="103"/>
    </location>
</feature>
<evidence type="ECO:0000313" key="2">
    <source>
        <dbReference type="EMBL" id="PPQ85366.1"/>
    </source>
</evidence>
<comment type="caution">
    <text evidence="2">The sequence shown here is derived from an EMBL/GenBank/DDBJ whole genome shotgun (WGS) entry which is preliminary data.</text>
</comment>
<dbReference type="EMBL" id="NHYD01002724">
    <property type="protein sequence ID" value="PPQ85366.1"/>
    <property type="molecule type" value="Genomic_DNA"/>
</dbReference>